<proteinExistence type="predicted"/>
<dbReference type="KEGG" id="scn:Solca_1655"/>
<dbReference type="GO" id="GO:0016788">
    <property type="term" value="F:hydrolase activity, acting on ester bonds"/>
    <property type="evidence" value="ECO:0007669"/>
    <property type="project" value="UniProtKB-ARBA"/>
</dbReference>
<dbReference type="SUPFAM" id="SSF52266">
    <property type="entry name" value="SGNH hydrolase"/>
    <property type="match status" value="1"/>
</dbReference>
<evidence type="ECO:0000313" key="1">
    <source>
        <dbReference type="EMBL" id="AFD06721.1"/>
    </source>
</evidence>
<dbReference type="AlphaFoldDB" id="H8KVU8"/>
<keyword evidence="2" id="KW-1185">Reference proteome</keyword>
<evidence type="ECO:0000313" key="2">
    <source>
        <dbReference type="Proteomes" id="UP000007590"/>
    </source>
</evidence>
<dbReference type="EMBL" id="CP003349">
    <property type="protein sequence ID" value="AFD06721.1"/>
    <property type="molecule type" value="Genomic_DNA"/>
</dbReference>
<dbReference type="Proteomes" id="UP000007590">
    <property type="component" value="Chromosome"/>
</dbReference>
<accession>H8KVU8</accession>
<dbReference type="OrthoDB" id="869432at2"/>
<dbReference type="InterPro" id="IPR036514">
    <property type="entry name" value="SGNH_hydro_sf"/>
</dbReference>
<sequence length="307" mass="36006">MKRLFIQLGIIVIVFAATDWFIGRYFDSKIVKTNCGYYKKVKDYFMTDKKYDIIIYGNSRALHQYVPAVFAEQLNKNAFNAGMEAAGIYYYNVLIKHSLRNHQTRLMIIDINNRELESSLVGDKTNAERFLVPFFNIIPESKESLQLTLSDQICYTSNLYRYNTKFYNIFRNNNMRCRDIDCNGYEPLYGRGKRNARLYYSNTEPVDNERVALINSIIAECKANNVKLIFVFSPKQFDDRKTESRAILNAIFEKNNIPVFDFTNHSSFRDKNLFYDDAHLNHKGAVLYSKLLTQKIKEQELTAHKQL</sequence>
<dbReference type="HOGENOM" id="CLU_074044_0_0_10"/>
<name>H8KVU8_SOLCM</name>
<protein>
    <submittedName>
        <fullName evidence="1">Uncharacterized protein</fullName>
    </submittedName>
</protein>
<dbReference type="eggNOG" id="COG2755">
    <property type="taxonomic scope" value="Bacteria"/>
</dbReference>
<gene>
    <name evidence="1" type="ordered locus">Solca_1655</name>
</gene>
<organism evidence="1 2">
    <name type="scientific">Solitalea canadensis (strain ATCC 29591 / DSM 3403 / JCM 21819 / LMG 8368 / NBRC 15130 / NCIMB 12057 / USAM 9D)</name>
    <name type="common">Flexibacter canadensis</name>
    <dbReference type="NCBI Taxonomy" id="929556"/>
    <lineage>
        <taxon>Bacteria</taxon>
        <taxon>Pseudomonadati</taxon>
        <taxon>Bacteroidota</taxon>
        <taxon>Sphingobacteriia</taxon>
        <taxon>Sphingobacteriales</taxon>
        <taxon>Sphingobacteriaceae</taxon>
        <taxon>Solitalea</taxon>
    </lineage>
</organism>
<dbReference type="RefSeq" id="WP_014679948.1">
    <property type="nucleotide sequence ID" value="NC_017770.1"/>
</dbReference>
<dbReference type="Gene3D" id="3.40.50.1110">
    <property type="entry name" value="SGNH hydrolase"/>
    <property type="match status" value="1"/>
</dbReference>
<dbReference type="STRING" id="929556.Solca_1655"/>
<reference evidence="1" key="1">
    <citation type="submission" date="2012-02" db="EMBL/GenBank/DDBJ databases">
        <title>The complete genome of Solitalea canadensis DSM 3403.</title>
        <authorList>
            <consortium name="US DOE Joint Genome Institute (JGI-PGF)"/>
            <person name="Lucas S."/>
            <person name="Copeland A."/>
            <person name="Lapidus A."/>
            <person name="Glavina del Rio T."/>
            <person name="Dalin E."/>
            <person name="Tice H."/>
            <person name="Bruce D."/>
            <person name="Goodwin L."/>
            <person name="Pitluck S."/>
            <person name="Peters L."/>
            <person name="Ovchinnikova G."/>
            <person name="Lu M."/>
            <person name="Kyrpides N."/>
            <person name="Mavromatis K."/>
            <person name="Ivanova N."/>
            <person name="Brettin T."/>
            <person name="Detter J.C."/>
            <person name="Han C."/>
            <person name="Larimer F."/>
            <person name="Land M."/>
            <person name="Hauser L."/>
            <person name="Markowitz V."/>
            <person name="Cheng J.-F."/>
            <person name="Hugenholtz P."/>
            <person name="Woyke T."/>
            <person name="Wu D."/>
            <person name="Spring S."/>
            <person name="Schroeder M."/>
            <person name="Kopitz M."/>
            <person name="Brambilla E."/>
            <person name="Klenk H.-P."/>
            <person name="Eisen J.A."/>
        </authorList>
    </citation>
    <scope>NUCLEOTIDE SEQUENCE</scope>
    <source>
        <strain evidence="1">DSM 3403</strain>
    </source>
</reference>